<reference evidence="1 2" key="1">
    <citation type="submission" date="2020-07" db="EMBL/GenBank/DDBJ databases">
        <title>Draft whole-genome sequence of Heliobacterium chlorum DSM 3682, type strain.</title>
        <authorList>
            <person name="Kyndt J.A."/>
            <person name="Meyer T.E."/>
            <person name="Imhoff J.F."/>
        </authorList>
    </citation>
    <scope>NUCLEOTIDE SEQUENCE [LARGE SCALE GENOMIC DNA]</scope>
    <source>
        <strain evidence="1 2">DSM 3682</strain>
    </source>
</reference>
<accession>A0ABR7T8I0</accession>
<proteinExistence type="predicted"/>
<evidence type="ECO:0008006" key="3">
    <source>
        <dbReference type="Google" id="ProtNLM"/>
    </source>
</evidence>
<protein>
    <recommendedName>
        <fullName evidence="3">SEC-C domain-containing protein</fullName>
    </recommendedName>
</protein>
<evidence type="ECO:0000313" key="2">
    <source>
        <dbReference type="Proteomes" id="UP000617402"/>
    </source>
</evidence>
<dbReference type="EMBL" id="JACVHF010000032">
    <property type="protein sequence ID" value="MBC9786325.1"/>
    <property type="molecule type" value="Genomic_DNA"/>
</dbReference>
<comment type="caution">
    <text evidence="1">The sequence shown here is derived from an EMBL/GenBank/DDBJ whole genome shotgun (WGS) entry which is preliminary data.</text>
</comment>
<keyword evidence="2" id="KW-1185">Reference proteome</keyword>
<gene>
    <name evidence="1" type="ORF">H1S01_17845</name>
</gene>
<evidence type="ECO:0000313" key="1">
    <source>
        <dbReference type="EMBL" id="MBC9786325.1"/>
    </source>
</evidence>
<dbReference type="RefSeq" id="WP_188041749.1">
    <property type="nucleotide sequence ID" value="NZ_JACVHF010000032.1"/>
</dbReference>
<sequence>MIINYKIHDVTPREAKNFIVNYGINPYDECPCHSGYKFKFCCMLKPTAISTEKDLKRWLGKTNGDIWNYNDIKNPVCCYNGCTEESIGSHAIQKNRYLSMISDANQNVFRYICMFRNGKMSPYLKKESINEATTFYGFCQPHDSEIFKIIEGSKPITFSIEQKYALVYRSLSYAYNKLYRIRNYQIKEHFKNQPIIFANKPQNNILYLQYKFILLYHAYEKRLKDLRNLMNVLEENYSSQYKTWNIVNDFLTFTPIKTILTSNHSMVFHTTRLHKEYKKYSPSSLDFLNNEQNNYFTCIVLPQENSKNHLVFLAANKLADKRLSVDFFNRIELANDTELRNVINNIIFNSLEEFYFSRDYHDNLLSKNEQLDLREIVKEFNGIGSPAIDLHNINEKPKVDLFK</sequence>
<name>A0ABR7T8I0_HELCL</name>
<organism evidence="1 2">
    <name type="scientific">Heliobacterium chlorum</name>
    <dbReference type="NCBI Taxonomy" id="2698"/>
    <lineage>
        <taxon>Bacteria</taxon>
        <taxon>Bacillati</taxon>
        <taxon>Bacillota</taxon>
        <taxon>Clostridia</taxon>
        <taxon>Eubacteriales</taxon>
        <taxon>Heliobacteriaceae</taxon>
        <taxon>Heliobacterium</taxon>
    </lineage>
</organism>
<dbReference type="Proteomes" id="UP000617402">
    <property type="component" value="Unassembled WGS sequence"/>
</dbReference>